<dbReference type="InterPro" id="IPR036393">
    <property type="entry name" value="AceGlu_kinase-like_sf"/>
</dbReference>
<dbReference type="SUPFAM" id="SSF53633">
    <property type="entry name" value="Carbamate kinase-like"/>
    <property type="match status" value="1"/>
</dbReference>
<dbReference type="PANTHER" id="PTHR23342">
    <property type="entry name" value="N-ACETYLGLUTAMATE SYNTHASE"/>
    <property type="match status" value="1"/>
</dbReference>
<proteinExistence type="inferred from homology"/>
<name>A0A5K7S4H9_9BACT</name>
<keyword evidence="6 9" id="KW-0418">Kinase</keyword>
<dbReference type="HAMAP" id="MF_00082">
    <property type="entry name" value="ArgB"/>
    <property type="match status" value="1"/>
</dbReference>
<keyword evidence="7 9" id="KW-0067">ATP-binding</keyword>
<comment type="catalytic activity">
    <reaction evidence="8 9">
        <text>N-acetyl-L-glutamate + ATP = N-acetyl-L-glutamyl 5-phosphate + ADP</text>
        <dbReference type="Rhea" id="RHEA:14629"/>
        <dbReference type="ChEBI" id="CHEBI:30616"/>
        <dbReference type="ChEBI" id="CHEBI:44337"/>
        <dbReference type="ChEBI" id="CHEBI:57936"/>
        <dbReference type="ChEBI" id="CHEBI:456216"/>
        <dbReference type="EC" id="2.7.2.8"/>
    </reaction>
</comment>
<comment type="function">
    <text evidence="9">Catalyzes the ATP-dependent phosphorylation of N-acetyl-L-glutamate.</text>
</comment>
<feature type="site" description="Transition state stabilizer" evidence="9">
    <location>
        <position position="8"/>
    </location>
</feature>
<evidence type="ECO:0000259" key="10">
    <source>
        <dbReference type="Pfam" id="PF00696"/>
    </source>
</evidence>
<comment type="similarity">
    <text evidence="9">Belongs to the acetylglutamate kinase family. ArgB subfamily.</text>
</comment>
<dbReference type="Pfam" id="PF00696">
    <property type="entry name" value="AA_kinase"/>
    <property type="match status" value="1"/>
</dbReference>
<evidence type="ECO:0000256" key="4">
    <source>
        <dbReference type="ARBA" id="ARBA00022679"/>
    </source>
</evidence>
<evidence type="ECO:0000256" key="8">
    <source>
        <dbReference type="ARBA" id="ARBA00048141"/>
    </source>
</evidence>
<evidence type="ECO:0000313" key="11">
    <source>
        <dbReference type="EMBL" id="BBE16468.1"/>
    </source>
</evidence>
<dbReference type="AlphaFoldDB" id="A0A5K7S4H9"/>
<keyword evidence="2 9" id="KW-0055">Arginine biosynthesis</keyword>
<dbReference type="InterPro" id="IPR037528">
    <property type="entry name" value="ArgB"/>
</dbReference>
<evidence type="ECO:0000256" key="7">
    <source>
        <dbReference type="ARBA" id="ARBA00022840"/>
    </source>
</evidence>
<evidence type="ECO:0000256" key="3">
    <source>
        <dbReference type="ARBA" id="ARBA00022605"/>
    </source>
</evidence>
<feature type="binding site" evidence="9">
    <location>
        <position position="62"/>
    </location>
    <ligand>
        <name>substrate</name>
    </ligand>
</feature>
<evidence type="ECO:0000256" key="9">
    <source>
        <dbReference type="HAMAP-Rule" id="MF_00082"/>
    </source>
</evidence>
<comment type="pathway">
    <text evidence="1 9">Amino-acid biosynthesis; L-arginine biosynthesis; N(2)-acetyl-L-ornithine from L-glutamate: step 2/4.</text>
</comment>
<evidence type="ECO:0000256" key="1">
    <source>
        <dbReference type="ARBA" id="ARBA00004828"/>
    </source>
</evidence>
<evidence type="ECO:0000256" key="6">
    <source>
        <dbReference type="ARBA" id="ARBA00022777"/>
    </source>
</evidence>
<feature type="binding site" evidence="9">
    <location>
        <position position="157"/>
    </location>
    <ligand>
        <name>substrate</name>
    </ligand>
</feature>
<evidence type="ECO:0000256" key="5">
    <source>
        <dbReference type="ARBA" id="ARBA00022741"/>
    </source>
</evidence>
<keyword evidence="3 9" id="KW-0028">Amino-acid biosynthesis</keyword>
<dbReference type="KEGG" id="anf:AQPE_0606"/>
<dbReference type="PIRSF" id="PIRSF000728">
    <property type="entry name" value="NAGK"/>
    <property type="match status" value="1"/>
</dbReference>
<keyword evidence="12" id="KW-1185">Reference proteome</keyword>
<feature type="site" description="Transition state stabilizer" evidence="9">
    <location>
        <position position="223"/>
    </location>
</feature>
<dbReference type="GO" id="GO:0003991">
    <property type="term" value="F:acetylglutamate kinase activity"/>
    <property type="evidence" value="ECO:0007669"/>
    <property type="project" value="UniProtKB-UniRule"/>
</dbReference>
<evidence type="ECO:0000256" key="2">
    <source>
        <dbReference type="ARBA" id="ARBA00022571"/>
    </source>
</evidence>
<dbReference type="InterPro" id="IPR004662">
    <property type="entry name" value="AcgluKinase_fam"/>
</dbReference>
<dbReference type="CDD" id="cd04238">
    <property type="entry name" value="AAK_NAGK-like"/>
    <property type="match status" value="1"/>
</dbReference>
<organism evidence="11 12">
    <name type="scientific">Aquipluma nitroreducens</name>
    <dbReference type="NCBI Taxonomy" id="2010828"/>
    <lineage>
        <taxon>Bacteria</taxon>
        <taxon>Pseudomonadati</taxon>
        <taxon>Bacteroidota</taxon>
        <taxon>Bacteroidia</taxon>
        <taxon>Marinilabiliales</taxon>
        <taxon>Prolixibacteraceae</taxon>
        <taxon>Aquipluma</taxon>
    </lineage>
</organism>
<keyword evidence="5 9" id="KW-0547">Nucleotide-binding</keyword>
<dbReference type="RefSeq" id="WP_318349543.1">
    <property type="nucleotide sequence ID" value="NZ_AP018694.1"/>
</dbReference>
<protein>
    <recommendedName>
        <fullName evidence="9">Acetylglutamate kinase</fullName>
        <ecNumber evidence="9">2.7.2.8</ecNumber>
    </recommendedName>
    <alternativeName>
        <fullName evidence="9">N-acetyl-L-glutamate 5-phosphotransferase</fullName>
    </alternativeName>
    <alternativeName>
        <fullName evidence="9">NAG kinase</fullName>
        <shortName evidence="9">NAGK</shortName>
    </alternativeName>
</protein>
<dbReference type="GO" id="GO:0042450">
    <property type="term" value="P:L-arginine biosynthetic process via ornithine"/>
    <property type="evidence" value="ECO:0007669"/>
    <property type="project" value="UniProtKB-UniRule"/>
</dbReference>
<dbReference type="NCBIfam" id="TIGR00761">
    <property type="entry name" value="argB"/>
    <property type="match status" value="1"/>
</dbReference>
<dbReference type="PANTHER" id="PTHR23342:SF0">
    <property type="entry name" value="N-ACETYLGLUTAMATE SYNTHASE, MITOCHONDRIAL"/>
    <property type="match status" value="1"/>
</dbReference>
<feature type="domain" description="Aspartate/glutamate/uridylate kinase" evidence="10">
    <location>
        <begin position="4"/>
        <end position="242"/>
    </location>
</feature>
<dbReference type="Gene3D" id="3.40.1160.10">
    <property type="entry name" value="Acetylglutamate kinase-like"/>
    <property type="match status" value="1"/>
</dbReference>
<feature type="binding site" evidence="9">
    <location>
        <begin position="40"/>
        <end position="41"/>
    </location>
    <ligand>
        <name>substrate</name>
    </ligand>
</feature>
<gene>
    <name evidence="9" type="primary">argB</name>
    <name evidence="11" type="ORF">AQPE_0606</name>
</gene>
<dbReference type="GO" id="GO:0005524">
    <property type="term" value="F:ATP binding"/>
    <property type="evidence" value="ECO:0007669"/>
    <property type="project" value="UniProtKB-UniRule"/>
</dbReference>
<dbReference type="EMBL" id="AP018694">
    <property type="protein sequence ID" value="BBE16468.1"/>
    <property type="molecule type" value="Genomic_DNA"/>
</dbReference>
<keyword evidence="4 9" id="KW-0808">Transferase</keyword>
<dbReference type="EC" id="2.7.2.8" evidence="9"/>
<keyword evidence="9" id="KW-0963">Cytoplasm</keyword>
<dbReference type="UniPathway" id="UPA00068">
    <property type="reaction ID" value="UER00107"/>
</dbReference>
<comment type="subcellular location">
    <subcellularLocation>
        <location evidence="9">Cytoplasm</location>
    </subcellularLocation>
</comment>
<sequence length="259" mass="28412">MERLTIVKVGGKVVEEKESLDLLLNQFAQIRGKRILVHGGGRLATTLAEKLGIETQMVEGRRITDEATLEVVTMVYAGLVNKNIVAGLQARGCNSIGLTGADLNVIRAKKRPVKDIDYGFVGDILGVNTSELRLLLNEEVVPVMAPITHDCHGQLLNTNADTIAADLAIELSNYFTVNLFYCFEKKGVLLNAEDENSVISELSFDRFKLLQEEGVIKEGMIPKLDNGFNAMRNGVSQVLITNPNLISMARGTRLSLKED</sequence>
<dbReference type="Proteomes" id="UP001193389">
    <property type="component" value="Chromosome"/>
</dbReference>
<dbReference type="InterPro" id="IPR001048">
    <property type="entry name" value="Asp/Glu/Uridylate_kinase"/>
</dbReference>
<evidence type="ECO:0000313" key="12">
    <source>
        <dbReference type="Proteomes" id="UP001193389"/>
    </source>
</evidence>
<accession>A0A5K7S4H9</accession>
<dbReference type="GO" id="GO:0005737">
    <property type="term" value="C:cytoplasm"/>
    <property type="evidence" value="ECO:0007669"/>
    <property type="project" value="UniProtKB-SubCell"/>
</dbReference>
<reference evidence="11" key="1">
    <citation type="journal article" date="2020" name="Int. J. Syst. Evol. Microbiol.">
        <title>Aquipluma nitroreducens gen. nov. sp. nov., a novel facultatively anaerobic bacterium isolated from a freshwater lake.</title>
        <authorList>
            <person name="Watanabe M."/>
            <person name="Kojima H."/>
            <person name="Fukui M."/>
        </authorList>
    </citation>
    <scope>NUCLEOTIDE SEQUENCE</scope>
    <source>
        <strain evidence="11">MeG22</strain>
    </source>
</reference>